<keyword evidence="2" id="KW-0238">DNA-binding</keyword>
<dbReference type="Gene3D" id="1.10.10.10">
    <property type="entry name" value="Winged helix-like DNA-binding domain superfamily/Winged helix DNA-binding domain"/>
    <property type="match status" value="1"/>
</dbReference>
<dbReference type="CDD" id="cd06170">
    <property type="entry name" value="LuxR_C_like"/>
    <property type="match status" value="1"/>
</dbReference>
<keyword evidence="3" id="KW-0804">Transcription</keyword>
<dbReference type="PRINTS" id="PR00038">
    <property type="entry name" value="HTHLUXR"/>
</dbReference>
<proteinExistence type="predicted"/>
<organism evidence="5 6">
    <name type="scientific">Aquincola agrisoli</name>
    <dbReference type="NCBI Taxonomy" id="3119538"/>
    <lineage>
        <taxon>Bacteria</taxon>
        <taxon>Pseudomonadati</taxon>
        <taxon>Pseudomonadota</taxon>
        <taxon>Betaproteobacteria</taxon>
        <taxon>Burkholderiales</taxon>
        <taxon>Sphaerotilaceae</taxon>
        <taxon>Aquincola</taxon>
    </lineage>
</organism>
<evidence type="ECO:0000256" key="3">
    <source>
        <dbReference type="ARBA" id="ARBA00023163"/>
    </source>
</evidence>
<dbReference type="InterPro" id="IPR036388">
    <property type="entry name" value="WH-like_DNA-bd_sf"/>
</dbReference>
<keyword evidence="1" id="KW-0805">Transcription regulation</keyword>
<gene>
    <name evidence="5" type="ORF">V4F39_09640</name>
</gene>
<dbReference type="GO" id="GO:0006355">
    <property type="term" value="P:regulation of DNA-templated transcription"/>
    <property type="evidence" value="ECO:0007669"/>
    <property type="project" value="InterPro"/>
</dbReference>
<dbReference type="SMART" id="SM00421">
    <property type="entry name" value="HTH_LUXR"/>
    <property type="match status" value="1"/>
</dbReference>
<comment type="caution">
    <text evidence="5">The sequence shown here is derived from an EMBL/GenBank/DDBJ whole genome shotgun (WGS) entry which is preliminary data.</text>
</comment>
<dbReference type="Pfam" id="PF00196">
    <property type="entry name" value="GerE"/>
    <property type="match status" value="1"/>
</dbReference>
<dbReference type="RefSeq" id="WP_332289128.1">
    <property type="nucleotide sequence ID" value="NZ_JAZIBG010000021.1"/>
</dbReference>
<dbReference type="InterPro" id="IPR000792">
    <property type="entry name" value="Tscrpt_reg_LuxR_C"/>
</dbReference>
<sequence length="272" mass="30000">MLSPRSAEALVRALESAPQVRRRYQFFVWLQSQLHALVPHGLAVCGSYQRLRRDLVFEVFHSAVLPPPLLASLADARTPLIGELQGRWLGAQRRAAIVPLHALEAAGGGDAAMLSEAGLTQLLMHGVSRPQRPAELESFFIFADRQGAIGAQQLLHLELLLPHLHATYLRVQATEHEMNSLPPQMLPRRSTAAAPVTERERQILGWVREGKSNLQIGDLLGISPLTVKNHIQKILRKLGASNRAQAVALAMSRNMLLRSAQRDPLADPDVPE</sequence>
<dbReference type="PANTHER" id="PTHR44688">
    <property type="entry name" value="DNA-BINDING TRANSCRIPTIONAL ACTIVATOR DEVR_DOSR"/>
    <property type="match status" value="1"/>
</dbReference>
<keyword evidence="6" id="KW-1185">Reference proteome</keyword>
<dbReference type="PANTHER" id="PTHR44688:SF16">
    <property type="entry name" value="DNA-BINDING TRANSCRIPTIONAL ACTIVATOR DEVR_DOSR"/>
    <property type="match status" value="1"/>
</dbReference>
<dbReference type="Proteomes" id="UP001336250">
    <property type="component" value="Unassembled WGS sequence"/>
</dbReference>
<dbReference type="SUPFAM" id="SSF46894">
    <property type="entry name" value="C-terminal effector domain of the bipartite response regulators"/>
    <property type="match status" value="1"/>
</dbReference>
<dbReference type="EMBL" id="JAZIBG010000021">
    <property type="protein sequence ID" value="MEF7614168.1"/>
    <property type="molecule type" value="Genomic_DNA"/>
</dbReference>
<name>A0AAW9QCS0_9BURK</name>
<feature type="domain" description="HTH luxR-type" evidence="4">
    <location>
        <begin position="189"/>
        <end position="254"/>
    </location>
</feature>
<dbReference type="GO" id="GO:0003677">
    <property type="term" value="F:DNA binding"/>
    <property type="evidence" value="ECO:0007669"/>
    <property type="project" value="UniProtKB-KW"/>
</dbReference>
<protein>
    <submittedName>
        <fullName evidence="5">LuxR C-terminal-related transcriptional regulator</fullName>
    </submittedName>
</protein>
<evidence type="ECO:0000259" key="4">
    <source>
        <dbReference type="PROSITE" id="PS50043"/>
    </source>
</evidence>
<evidence type="ECO:0000256" key="2">
    <source>
        <dbReference type="ARBA" id="ARBA00023125"/>
    </source>
</evidence>
<dbReference type="PROSITE" id="PS50043">
    <property type="entry name" value="HTH_LUXR_2"/>
    <property type="match status" value="1"/>
</dbReference>
<dbReference type="AlphaFoldDB" id="A0AAW9QCS0"/>
<reference evidence="5 6" key="1">
    <citation type="submission" date="2024-02" db="EMBL/GenBank/DDBJ databases">
        <title>Genome sequence of Aquincola sp. MAHUQ-54.</title>
        <authorList>
            <person name="Huq M.A."/>
        </authorList>
    </citation>
    <scope>NUCLEOTIDE SEQUENCE [LARGE SCALE GENOMIC DNA]</scope>
    <source>
        <strain evidence="5 6">MAHUQ-54</strain>
    </source>
</reference>
<dbReference type="InterPro" id="IPR016032">
    <property type="entry name" value="Sig_transdc_resp-reg_C-effctor"/>
</dbReference>
<evidence type="ECO:0000313" key="6">
    <source>
        <dbReference type="Proteomes" id="UP001336250"/>
    </source>
</evidence>
<accession>A0AAW9QCS0</accession>
<evidence type="ECO:0000313" key="5">
    <source>
        <dbReference type="EMBL" id="MEF7614168.1"/>
    </source>
</evidence>
<evidence type="ECO:0000256" key="1">
    <source>
        <dbReference type="ARBA" id="ARBA00023015"/>
    </source>
</evidence>